<dbReference type="PANTHER" id="PTHR35526">
    <property type="entry name" value="ANTI-SIGMA-F FACTOR RSBW-RELATED"/>
    <property type="match status" value="1"/>
</dbReference>
<protein>
    <submittedName>
        <fullName evidence="3">ATP-binding protein</fullName>
    </submittedName>
</protein>
<keyword evidence="4" id="KW-1185">Reference proteome</keyword>
<dbReference type="InterPro" id="IPR050267">
    <property type="entry name" value="Anti-sigma-factor_SerPK"/>
</dbReference>
<evidence type="ECO:0000313" key="3">
    <source>
        <dbReference type="EMBL" id="NUW38997.1"/>
    </source>
</evidence>
<dbReference type="Proteomes" id="UP000546126">
    <property type="component" value="Unassembled WGS sequence"/>
</dbReference>
<keyword evidence="1" id="KW-0723">Serine/threonine-protein kinase</keyword>
<feature type="domain" description="Histidine kinase/HSP90-like ATPase" evidence="2">
    <location>
        <begin position="4"/>
        <end position="118"/>
    </location>
</feature>
<reference evidence="3 4" key="1">
    <citation type="submission" date="2020-06" db="EMBL/GenBank/DDBJ databases">
        <authorList>
            <person name="Chanama M."/>
        </authorList>
    </citation>
    <scope>NUCLEOTIDE SEQUENCE [LARGE SCALE GENOMIC DNA]</scope>
    <source>
        <strain evidence="3 4">TBRC6557</strain>
    </source>
</reference>
<evidence type="ECO:0000259" key="2">
    <source>
        <dbReference type="Pfam" id="PF13581"/>
    </source>
</evidence>
<evidence type="ECO:0000313" key="4">
    <source>
        <dbReference type="Proteomes" id="UP000546126"/>
    </source>
</evidence>
<sequence length="129" mass="13622">MTFTEADVAGARGAVERFALAHGLADERAVDLVLAVNEAVVNAIAYADGRGVLRLWRDGDSVVCEIRDYGSGISGRTLDKEDPPPMTSAGGWGIWLIRRLADKVAITTGPDGTAVRIAMSLPGRERGAT</sequence>
<comment type="caution">
    <text evidence="3">The sequence shown here is derived from an EMBL/GenBank/DDBJ whole genome shotgun (WGS) entry which is preliminary data.</text>
</comment>
<dbReference type="PANTHER" id="PTHR35526:SF3">
    <property type="entry name" value="ANTI-SIGMA-F FACTOR RSBW"/>
    <property type="match status" value="1"/>
</dbReference>
<evidence type="ECO:0000256" key="1">
    <source>
        <dbReference type="ARBA" id="ARBA00022527"/>
    </source>
</evidence>
<keyword evidence="3" id="KW-0547">Nucleotide-binding</keyword>
<accession>A0A7Y6IIY6</accession>
<dbReference type="InterPro" id="IPR036890">
    <property type="entry name" value="HATPase_C_sf"/>
</dbReference>
<keyword evidence="1" id="KW-0808">Transferase</keyword>
<dbReference type="GO" id="GO:0005524">
    <property type="term" value="F:ATP binding"/>
    <property type="evidence" value="ECO:0007669"/>
    <property type="project" value="UniProtKB-KW"/>
</dbReference>
<dbReference type="Gene3D" id="3.30.565.10">
    <property type="entry name" value="Histidine kinase-like ATPase, C-terminal domain"/>
    <property type="match status" value="1"/>
</dbReference>
<proteinExistence type="predicted"/>
<gene>
    <name evidence="3" type="ORF">HT134_02485</name>
</gene>
<dbReference type="SUPFAM" id="SSF55874">
    <property type="entry name" value="ATPase domain of HSP90 chaperone/DNA topoisomerase II/histidine kinase"/>
    <property type="match status" value="1"/>
</dbReference>
<dbReference type="RefSeq" id="WP_175598603.1">
    <property type="nucleotide sequence ID" value="NZ_JABWGO010000001.1"/>
</dbReference>
<keyword evidence="1" id="KW-0418">Kinase</keyword>
<dbReference type="GO" id="GO:0004674">
    <property type="term" value="F:protein serine/threonine kinase activity"/>
    <property type="evidence" value="ECO:0007669"/>
    <property type="project" value="UniProtKB-KW"/>
</dbReference>
<dbReference type="Pfam" id="PF13581">
    <property type="entry name" value="HATPase_c_2"/>
    <property type="match status" value="1"/>
</dbReference>
<dbReference type="CDD" id="cd16936">
    <property type="entry name" value="HATPase_RsbW-like"/>
    <property type="match status" value="1"/>
</dbReference>
<dbReference type="EMBL" id="JABWGO010000001">
    <property type="protein sequence ID" value="NUW38997.1"/>
    <property type="molecule type" value="Genomic_DNA"/>
</dbReference>
<keyword evidence="3" id="KW-0067">ATP-binding</keyword>
<name>A0A7Y6IIY6_9ACTN</name>
<organism evidence="3 4">
    <name type="scientific">Nonomuraea rhodomycinica</name>
    <dbReference type="NCBI Taxonomy" id="1712872"/>
    <lineage>
        <taxon>Bacteria</taxon>
        <taxon>Bacillati</taxon>
        <taxon>Actinomycetota</taxon>
        <taxon>Actinomycetes</taxon>
        <taxon>Streptosporangiales</taxon>
        <taxon>Streptosporangiaceae</taxon>
        <taxon>Nonomuraea</taxon>
    </lineage>
</organism>
<dbReference type="InterPro" id="IPR003594">
    <property type="entry name" value="HATPase_dom"/>
</dbReference>
<dbReference type="AlphaFoldDB" id="A0A7Y6IIY6"/>